<evidence type="ECO:0008006" key="5">
    <source>
        <dbReference type="Google" id="ProtNLM"/>
    </source>
</evidence>
<dbReference type="RefSeq" id="WP_048447191.1">
    <property type="nucleotide sequence ID" value="NZ_LABY01000201.1"/>
</dbReference>
<keyword evidence="4" id="KW-1185">Reference proteome</keyword>
<evidence type="ECO:0000313" key="4">
    <source>
        <dbReference type="Proteomes" id="UP000035955"/>
    </source>
</evidence>
<dbReference type="OrthoDB" id="7997040at2"/>
<evidence type="ECO:0000256" key="2">
    <source>
        <dbReference type="SAM" id="SignalP"/>
    </source>
</evidence>
<comment type="caution">
    <text evidence="3">The sequence shown here is derived from an EMBL/GenBank/DDBJ whole genome shotgun (WGS) entry which is preliminary data.</text>
</comment>
<accession>A0A0J6SC45</accession>
<dbReference type="Proteomes" id="UP000035955">
    <property type="component" value="Unassembled WGS sequence"/>
</dbReference>
<feature type="compositionally biased region" description="Low complexity" evidence="1">
    <location>
        <begin position="76"/>
        <end position="89"/>
    </location>
</feature>
<sequence>MARLRAVLLAVLAVAVAIAPAVPCTMMRHAAADHLGVALKASEPHAHHRHHHARAGNDDASSGVSLQAEHGTGTLSSPGAAADASAGPGHQQSPGAHSHHKRAAGCMATCCPLACQAAVPDAPWSGDALSLRPSETLGLTQQDGVAEPRPLRIERPPRYRA</sequence>
<feature type="chain" id="PRO_5005281425" description="Cobalt-zinc-cadmium resistance protein" evidence="2">
    <location>
        <begin position="22"/>
        <end position="161"/>
    </location>
</feature>
<feature type="signal peptide" evidence="2">
    <location>
        <begin position="1"/>
        <end position="21"/>
    </location>
</feature>
<reference evidence="3 4" key="1">
    <citation type="submission" date="2015-03" db="EMBL/GenBank/DDBJ databases">
        <title>Genome sequencing of Methylobacterium variabile DSM 16961.</title>
        <authorList>
            <person name="Chaudhry V."/>
            <person name="Patil P.B."/>
        </authorList>
    </citation>
    <scope>NUCLEOTIDE SEQUENCE [LARGE SCALE GENOMIC DNA]</scope>
    <source>
        <strain evidence="3 4">DSM 16961</strain>
    </source>
</reference>
<dbReference type="AlphaFoldDB" id="A0A0J6SC45"/>
<gene>
    <name evidence="3" type="ORF">VQ02_26305</name>
</gene>
<feature type="region of interest" description="Disordered" evidence="1">
    <location>
        <begin position="126"/>
        <end position="161"/>
    </location>
</feature>
<dbReference type="PATRIC" id="fig|298794.3.peg.3034"/>
<keyword evidence="2" id="KW-0732">Signal</keyword>
<evidence type="ECO:0000313" key="3">
    <source>
        <dbReference type="EMBL" id="KMO31297.1"/>
    </source>
</evidence>
<protein>
    <recommendedName>
        <fullName evidence="5">Cobalt-zinc-cadmium resistance protein</fullName>
    </recommendedName>
</protein>
<feature type="compositionally biased region" description="Basic and acidic residues" evidence="1">
    <location>
        <begin position="149"/>
        <end position="161"/>
    </location>
</feature>
<dbReference type="EMBL" id="LABY01000201">
    <property type="protein sequence ID" value="KMO31297.1"/>
    <property type="molecule type" value="Genomic_DNA"/>
</dbReference>
<organism evidence="3 4">
    <name type="scientific">Methylobacterium variabile</name>
    <dbReference type="NCBI Taxonomy" id="298794"/>
    <lineage>
        <taxon>Bacteria</taxon>
        <taxon>Pseudomonadati</taxon>
        <taxon>Pseudomonadota</taxon>
        <taxon>Alphaproteobacteria</taxon>
        <taxon>Hyphomicrobiales</taxon>
        <taxon>Methylobacteriaceae</taxon>
        <taxon>Methylobacterium</taxon>
    </lineage>
</organism>
<evidence type="ECO:0000256" key="1">
    <source>
        <dbReference type="SAM" id="MobiDB-lite"/>
    </source>
</evidence>
<proteinExistence type="predicted"/>
<name>A0A0J6SC45_9HYPH</name>
<feature type="region of interest" description="Disordered" evidence="1">
    <location>
        <begin position="43"/>
        <end position="98"/>
    </location>
</feature>